<dbReference type="PANTHER" id="PTHR37315">
    <property type="entry name" value="UPF0311 PROTEIN BLR7842"/>
    <property type="match status" value="1"/>
</dbReference>
<comment type="similarity">
    <text evidence="1">Belongs to the UPF0311 family.</text>
</comment>
<dbReference type="RefSeq" id="WP_152215169.1">
    <property type="nucleotide sequence ID" value="NZ_JBAQYD010000237.1"/>
</dbReference>
<comment type="caution">
    <text evidence="2">The sequence shown here is derived from an EMBL/GenBank/DDBJ whole genome shotgun (WGS) entry which is preliminary data.</text>
</comment>
<dbReference type="HAMAP" id="MF_00775">
    <property type="entry name" value="UPF0311"/>
    <property type="match status" value="1"/>
</dbReference>
<keyword evidence="3" id="KW-1185">Reference proteome</keyword>
<gene>
    <name evidence="2" type="ORF">F2P47_05475</name>
</gene>
<dbReference type="EMBL" id="WESC01000004">
    <property type="protein sequence ID" value="KAB7741197.1"/>
    <property type="molecule type" value="Genomic_DNA"/>
</dbReference>
<accession>A0A6N6VJE0</accession>
<evidence type="ECO:0000256" key="1">
    <source>
        <dbReference type="HAMAP-Rule" id="MF_00775"/>
    </source>
</evidence>
<dbReference type="Gene3D" id="2.40.160.20">
    <property type="match status" value="1"/>
</dbReference>
<sequence>MKELKSEFLFEMDVELEEHPLVIGGTPDGMRLIAYVKGGTFEGPRLRGTIPPGGGDWAMIRSDGSLKADVRVCLTTHDGVNIYATYGGRIVLPPELAGLLGDREAAAATDPSKYYFRTAPMFEVAGGTPHSWLNGIVAVGLGRLTRKGVAYRVFAIK</sequence>
<dbReference type="Pfam" id="PF11578">
    <property type="entry name" value="DUF3237"/>
    <property type="match status" value="1"/>
</dbReference>
<dbReference type="InterPro" id="IPR020915">
    <property type="entry name" value="UPF0311"/>
</dbReference>
<dbReference type="PANTHER" id="PTHR37315:SF1">
    <property type="entry name" value="UPF0311 PROTEIN BLR7842"/>
    <property type="match status" value="1"/>
</dbReference>
<protein>
    <recommendedName>
        <fullName evidence="1">UPF0311 protein F2P47_05475</fullName>
    </recommendedName>
</protein>
<dbReference type="Proteomes" id="UP000468901">
    <property type="component" value="Unassembled WGS sequence"/>
</dbReference>
<dbReference type="AlphaFoldDB" id="A0A6N6VJE0"/>
<evidence type="ECO:0000313" key="3">
    <source>
        <dbReference type="Proteomes" id="UP000468901"/>
    </source>
</evidence>
<organism evidence="2 3">
    <name type="scientific">Parvibaculum sedimenti</name>
    <dbReference type="NCBI Taxonomy" id="2608632"/>
    <lineage>
        <taxon>Bacteria</taxon>
        <taxon>Pseudomonadati</taxon>
        <taxon>Pseudomonadota</taxon>
        <taxon>Alphaproteobacteria</taxon>
        <taxon>Hyphomicrobiales</taxon>
        <taxon>Parvibaculaceae</taxon>
        <taxon>Parvibaculum</taxon>
    </lineage>
</organism>
<name>A0A6N6VJE0_9HYPH</name>
<reference evidence="2 3" key="1">
    <citation type="submission" date="2019-09" db="EMBL/GenBank/DDBJ databases">
        <title>Parvibaculum sedimenti sp. nov., isolated from sediment.</title>
        <authorList>
            <person name="Wang Y."/>
        </authorList>
    </citation>
    <scope>NUCLEOTIDE SEQUENCE [LARGE SCALE GENOMIC DNA]</scope>
    <source>
        <strain evidence="2 3">HXT-9</strain>
    </source>
</reference>
<evidence type="ECO:0000313" key="2">
    <source>
        <dbReference type="EMBL" id="KAB7741197.1"/>
    </source>
</evidence>
<proteinExistence type="inferred from homology"/>